<dbReference type="EMBL" id="CP158254">
    <property type="protein sequence ID" value="XDJ47365.1"/>
    <property type="molecule type" value="Genomic_DNA"/>
</dbReference>
<evidence type="ECO:0000313" key="2">
    <source>
        <dbReference type="EMBL" id="XDJ69397.1"/>
    </source>
</evidence>
<dbReference type="EMBL" id="CP158262">
    <property type="protein sequence ID" value="XDJ69397.1"/>
    <property type="molecule type" value="Genomic_DNA"/>
</dbReference>
<proteinExistence type="predicted"/>
<gene>
    <name evidence="2" type="ORF">ABRY94_00945</name>
    <name evidence="1" type="ORF">ABRZ04_13885</name>
</gene>
<dbReference type="AlphaFoldDB" id="A0AB39EQ62"/>
<reference evidence="2" key="1">
    <citation type="submission" date="2024-05" db="EMBL/GenBank/DDBJ databases">
        <authorList>
            <person name="Luo Y.-C."/>
            <person name="Nicholds J."/>
            <person name="Mortimer T."/>
            <person name="Maboni G."/>
        </authorList>
    </citation>
    <scope>NUCLEOTIDE SEQUENCE</scope>
    <source>
        <strain evidence="2">144863</strain>
        <strain evidence="1">151836</strain>
    </source>
</reference>
<accession>A0AB39EQ62</accession>
<dbReference type="RefSeq" id="WP_368639854.1">
    <property type="nucleotide sequence ID" value="NZ_CP158254.1"/>
</dbReference>
<dbReference type="InterPro" id="IPR036641">
    <property type="entry name" value="HPT_dom_sf"/>
</dbReference>
<sequence length="74" mass="7835">MVVPPGIVIEHLEALQDWVHRQAGALAVVGHVGLADRAVEVENILKNRDASAALPEVAAFDGELAALARRFAQA</sequence>
<protein>
    <recommendedName>
        <fullName evidence="3">HPt domain-containing protein</fullName>
    </recommendedName>
</protein>
<dbReference type="SUPFAM" id="SSF47226">
    <property type="entry name" value="Histidine-containing phosphotransfer domain, HPT domain"/>
    <property type="match status" value="1"/>
</dbReference>
<evidence type="ECO:0008006" key="3">
    <source>
        <dbReference type="Google" id="ProtNLM"/>
    </source>
</evidence>
<name>A0AB39EQ62_9BURK</name>
<organism evidence="2">
    <name type="scientific">Castellaniella ginsengisoli</name>
    <dbReference type="NCBI Taxonomy" id="546114"/>
    <lineage>
        <taxon>Bacteria</taxon>
        <taxon>Pseudomonadati</taxon>
        <taxon>Pseudomonadota</taxon>
        <taxon>Betaproteobacteria</taxon>
        <taxon>Burkholderiales</taxon>
        <taxon>Alcaligenaceae</taxon>
        <taxon>Castellaniella</taxon>
    </lineage>
</organism>
<dbReference type="GO" id="GO:0000160">
    <property type="term" value="P:phosphorelay signal transduction system"/>
    <property type="evidence" value="ECO:0007669"/>
    <property type="project" value="InterPro"/>
</dbReference>
<evidence type="ECO:0000313" key="1">
    <source>
        <dbReference type="EMBL" id="XDJ47365.1"/>
    </source>
</evidence>